<dbReference type="GO" id="GO:0004794">
    <property type="term" value="F:threonine deaminase activity"/>
    <property type="evidence" value="ECO:0007669"/>
    <property type="project" value="TreeGrafter"/>
</dbReference>
<keyword evidence="7" id="KW-1185">Reference proteome</keyword>
<dbReference type="Gene3D" id="3.40.50.1100">
    <property type="match status" value="2"/>
</dbReference>
<feature type="domain" description="Tryptophan synthase beta chain-like PALP" evidence="5">
    <location>
        <begin position="95"/>
        <end position="393"/>
    </location>
</feature>
<organism evidence="6 7">
    <name type="scientific">Solicola gregarius</name>
    <dbReference type="NCBI Taxonomy" id="2908642"/>
    <lineage>
        <taxon>Bacteria</taxon>
        <taxon>Bacillati</taxon>
        <taxon>Actinomycetota</taxon>
        <taxon>Actinomycetes</taxon>
        <taxon>Propionibacteriales</taxon>
        <taxon>Nocardioidaceae</taxon>
        <taxon>Solicola</taxon>
    </lineage>
</organism>
<feature type="region of interest" description="Disordered" evidence="4">
    <location>
        <begin position="403"/>
        <end position="429"/>
    </location>
</feature>
<evidence type="ECO:0000313" key="6">
    <source>
        <dbReference type="EMBL" id="UYM05657.1"/>
    </source>
</evidence>
<dbReference type="RefSeq" id="WP_271634477.1">
    <property type="nucleotide sequence ID" value="NZ_CP094970.1"/>
</dbReference>
<dbReference type="EMBL" id="CP094970">
    <property type="protein sequence ID" value="UYM05657.1"/>
    <property type="molecule type" value="Genomic_DNA"/>
</dbReference>
<dbReference type="Proteomes" id="UP001164390">
    <property type="component" value="Chromosome"/>
</dbReference>
<evidence type="ECO:0000256" key="4">
    <source>
        <dbReference type="SAM" id="MobiDB-lite"/>
    </source>
</evidence>
<dbReference type="PANTHER" id="PTHR48078">
    <property type="entry name" value="THREONINE DEHYDRATASE, MITOCHONDRIAL-RELATED"/>
    <property type="match status" value="1"/>
</dbReference>
<evidence type="ECO:0000259" key="5">
    <source>
        <dbReference type="Pfam" id="PF00291"/>
    </source>
</evidence>
<dbReference type="Pfam" id="PF00291">
    <property type="entry name" value="PALP"/>
    <property type="match status" value="1"/>
</dbReference>
<sequence length="429" mass="45304">MTSLRTAAHAGITPSLATGQRCVHDPRLTYALWPPLTAGCPGCSNEQIAYPLEVTYDYAAIDAGMREALFDRTAIPLDVRGWGPLLPPFDARLGPGVGSTPLIDGLEGLGEGVQVLVKDESRNPTWSHKDRLNLMTISAAAASGAPGVVVASSGNHGASAAAMSARLDLPCVVVMSSDGPPLMAHFAGAYGATVLSVRRDARWQVVRDIVDKLGFHPVSNRTVTHTGHPFGPEGYKTIAYELFIQLGHRLPSAVFIPTGYGELLYGVWKGFEELRILDLVDSVPALYACEVAGRGVLKAAIEQDQPAVTIDEASTTDAFSIATTTGGYRATHVMHRTAGSVLGVTDTEMAMSQRTLAAKGIWQELSGVAGVAGLQQTLRRGATFDGPVVCLATSSGLKDVRTGVHQPIETGPDWSSISGELRRRGIPGT</sequence>
<dbReference type="PANTHER" id="PTHR48078:SF6">
    <property type="entry name" value="L-THREONINE DEHYDRATASE CATABOLIC TDCB"/>
    <property type="match status" value="1"/>
</dbReference>
<dbReference type="GO" id="GO:0006565">
    <property type="term" value="P:L-serine catabolic process"/>
    <property type="evidence" value="ECO:0007669"/>
    <property type="project" value="TreeGrafter"/>
</dbReference>
<evidence type="ECO:0000256" key="2">
    <source>
        <dbReference type="ARBA" id="ARBA00022898"/>
    </source>
</evidence>
<dbReference type="GO" id="GO:0003941">
    <property type="term" value="F:L-serine ammonia-lyase activity"/>
    <property type="evidence" value="ECO:0007669"/>
    <property type="project" value="TreeGrafter"/>
</dbReference>
<protein>
    <submittedName>
        <fullName evidence="6">Pyridoxal-phosphate dependent enzyme</fullName>
    </submittedName>
</protein>
<reference evidence="6" key="1">
    <citation type="submission" date="2022-01" db="EMBL/GenBank/DDBJ databases">
        <title>Nocardioidaceae gen. sp. A5X3R13.</title>
        <authorList>
            <person name="Lopez Marin M.A."/>
            <person name="Uhlik O."/>
        </authorList>
    </citation>
    <scope>NUCLEOTIDE SEQUENCE</scope>
    <source>
        <strain evidence="6">A5X3R13</strain>
    </source>
</reference>
<dbReference type="GO" id="GO:0006567">
    <property type="term" value="P:L-threonine catabolic process"/>
    <property type="evidence" value="ECO:0007669"/>
    <property type="project" value="TreeGrafter"/>
</dbReference>
<proteinExistence type="predicted"/>
<dbReference type="InterPro" id="IPR050147">
    <property type="entry name" value="Ser/Thr_Dehydratase"/>
</dbReference>
<gene>
    <name evidence="6" type="ORF">L0C25_00820</name>
</gene>
<dbReference type="GO" id="GO:0009097">
    <property type="term" value="P:isoleucine biosynthetic process"/>
    <property type="evidence" value="ECO:0007669"/>
    <property type="project" value="TreeGrafter"/>
</dbReference>
<keyword evidence="3" id="KW-0456">Lyase</keyword>
<dbReference type="InterPro" id="IPR001926">
    <property type="entry name" value="TrpB-like_PALP"/>
</dbReference>
<name>A0AA46TIU8_9ACTN</name>
<evidence type="ECO:0000313" key="7">
    <source>
        <dbReference type="Proteomes" id="UP001164390"/>
    </source>
</evidence>
<comment type="cofactor">
    <cofactor evidence="1">
        <name>pyridoxal 5'-phosphate</name>
        <dbReference type="ChEBI" id="CHEBI:597326"/>
    </cofactor>
</comment>
<dbReference type="InterPro" id="IPR036052">
    <property type="entry name" value="TrpB-like_PALP_sf"/>
</dbReference>
<evidence type="ECO:0000256" key="3">
    <source>
        <dbReference type="ARBA" id="ARBA00023239"/>
    </source>
</evidence>
<keyword evidence="2" id="KW-0663">Pyridoxal phosphate</keyword>
<accession>A0AA46TIU8</accession>
<dbReference type="AlphaFoldDB" id="A0AA46TIU8"/>
<dbReference type="KEGG" id="sgrg:L0C25_00820"/>
<evidence type="ECO:0000256" key="1">
    <source>
        <dbReference type="ARBA" id="ARBA00001933"/>
    </source>
</evidence>
<dbReference type="SUPFAM" id="SSF53686">
    <property type="entry name" value="Tryptophan synthase beta subunit-like PLP-dependent enzymes"/>
    <property type="match status" value="1"/>
</dbReference>